<dbReference type="AlphaFoldDB" id="A0A918RAZ0"/>
<dbReference type="PROSITE" id="PS51186">
    <property type="entry name" value="GNAT"/>
    <property type="match status" value="1"/>
</dbReference>
<feature type="compositionally biased region" description="Basic and acidic residues" evidence="1">
    <location>
        <begin position="1"/>
        <end position="10"/>
    </location>
</feature>
<reference evidence="3" key="1">
    <citation type="journal article" date="2014" name="Int. J. Syst. Evol. Microbiol.">
        <title>Complete genome sequence of Corynebacterium casei LMG S-19264T (=DSM 44701T), isolated from a smear-ripened cheese.</title>
        <authorList>
            <consortium name="US DOE Joint Genome Institute (JGI-PGF)"/>
            <person name="Walter F."/>
            <person name="Albersmeier A."/>
            <person name="Kalinowski J."/>
            <person name="Ruckert C."/>
        </authorList>
    </citation>
    <scope>NUCLEOTIDE SEQUENCE</scope>
    <source>
        <strain evidence="3">JCM 5016</strain>
    </source>
</reference>
<dbReference type="EMBL" id="BMWH01000012">
    <property type="protein sequence ID" value="GGZ92361.1"/>
    <property type="molecule type" value="Genomic_DNA"/>
</dbReference>
<sequence>MPDAGRRDAAHSITLTDGTATRTRKAAPADLAPIQDLHRRCSPGSRALRYHAGKSGLSPAEWRQLSSPERGTTLVTTPAERTDHIIAMTNVMRTDRQGVGELAILIEDAWQAKGLGTALAEHAATVARREGHHTLAAAVVASNKPMLHVLEKLDATPVAATGAVLDLRIPLQGPSSKSTG</sequence>
<dbReference type="Pfam" id="PF00583">
    <property type="entry name" value="Acetyltransf_1"/>
    <property type="match status" value="1"/>
</dbReference>
<reference evidence="3" key="2">
    <citation type="submission" date="2020-09" db="EMBL/GenBank/DDBJ databases">
        <authorList>
            <person name="Sun Q."/>
            <person name="Ohkuma M."/>
        </authorList>
    </citation>
    <scope>NUCLEOTIDE SEQUENCE</scope>
    <source>
        <strain evidence="3">JCM 5016</strain>
    </source>
</reference>
<dbReference type="InterPro" id="IPR000182">
    <property type="entry name" value="GNAT_dom"/>
</dbReference>
<feature type="domain" description="N-acetyltransferase" evidence="2">
    <location>
        <begin position="21"/>
        <end position="180"/>
    </location>
</feature>
<protein>
    <recommendedName>
        <fullName evidence="2">N-acetyltransferase domain-containing protein</fullName>
    </recommendedName>
</protein>
<name>A0A918RAZ0_9ACTN</name>
<dbReference type="InterPro" id="IPR016181">
    <property type="entry name" value="Acyl_CoA_acyltransferase"/>
</dbReference>
<dbReference type="GO" id="GO:0016747">
    <property type="term" value="F:acyltransferase activity, transferring groups other than amino-acyl groups"/>
    <property type="evidence" value="ECO:0007669"/>
    <property type="project" value="InterPro"/>
</dbReference>
<comment type="caution">
    <text evidence="3">The sequence shown here is derived from an EMBL/GenBank/DDBJ whole genome shotgun (WGS) entry which is preliminary data.</text>
</comment>
<dbReference type="RefSeq" id="WP_190058236.1">
    <property type="nucleotide sequence ID" value="NZ_BMWH01000012.1"/>
</dbReference>
<proteinExistence type="predicted"/>
<dbReference type="SUPFAM" id="SSF55729">
    <property type="entry name" value="Acyl-CoA N-acyltransferases (Nat)"/>
    <property type="match status" value="1"/>
</dbReference>
<accession>A0A918RAZ0</accession>
<evidence type="ECO:0000256" key="1">
    <source>
        <dbReference type="SAM" id="MobiDB-lite"/>
    </source>
</evidence>
<dbReference type="Gene3D" id="3.40.630.30">
    <property type="match status" value="1"/>
</dbReference>
<organism evidence="3 4">
    <name type="scientific">Streptomyces echinoruber</name>
    <dbReference type="NCBI Taxonomy" id="68898"/>
    <lineage>
        <taxon>Bacteria</taxon>
        <taxon>Bacillati</taxon>
        <taxon>Actinomycetota</taxon>
        <taxon>Actinomycetes</taxon>
        <taxon>Kitasatosporales</taxon>
        <taxon>Streptomycetaceae</taxon>
        <taxon>Streptomyces</taxon>
    </lineage>
</organism>
<evidence type="ECO:0000313" key="3">
    <source>
        <dbReference type="EMBL" id="GGZ92361.1"/>
    </source>
</evidence>
<feature type="region of interest" description="Disordered" evidence="1">
    <location>
        <begin position="1"/>
        <end position="26"/>
    </location>
</feature>
<dbReference type="Proteomes" id="UP000623010">
    <property type="component" value="Unassembled WGS sequence"/>
</dbReference>
<evidence type="ECO:0000313" key="4">
    <source>
        <dbReference type="Proteomes" id="UP000623010"/>
    </source>
</evidence>
<gene>
    <name evidence="3" type="ORF">GCM10010389_33760</name>
</gene>
<evidence type="ECO:0000259" key="2">
    <source>
        <dbReference type="PROSITE" id="PS51186"/>
    </source>
</evidence>
<keyword evidence="4" id="KW-1185">Reference proteome</keyword>
<dbReference type="CDD" id="cd04301">
    <property type="entry name" value="NAT_SF"/>
    <property type="match status" value="1"/>
</dbReference>